<keyword evidence="6 9" id="KW-0472">Membrane</keyword>
<evidence type="ECO:0000256" key="2">
    <source>
        <dbReference type="ARBA" id="ARBA00022448"/>
    </source>
</evidence>
<dbReference type="InterPro" id="IPR013099">
    <property type="entry name" value="K_chnl_dom"/>
</dbReference>
<evidence type="ECO:0000313" key="11">
    <source>
        <dbReference type="Proteomes" id="UP000887577"/>
    </source>
</evidence>
<evidence type="ECO:0000256" key="5">
    <source>
        <dbReference type="ARBA" id="ARBA00023065"/>
    </source>
</evidence>
<name>A0A914YTG9_9BILA</name>
<dbReference type="Pfam" id="PF07885">
    <property type="entry name" value="Ion_trans_2"/>
    <property type="match status" value="2"/>
</dbReference>
<comment type="similarity">
    <text evidence="8">Belongs to the two pore domain potassium channel (TC 1.A.1.8) family.</text>
</comment>
<evidence type="ECO:0000313" key="12">
    <source>
        <dbReference type="WBParaSite" id="PSU_v2.g3983.t1"/>
    </source>
</evidence>
<evidence type="ECO:0000259" key="10">
    <source>
        <dbReference type="Pfam" id="PF07885"/>
    </source>
</evidence>
<feature type="transmembrane region" description="Helical" evidence="9">
    <location>
        <begin position="12"/>
        <end position="40"/>
    </location>
</feature>
<evidence type="ECO:0000256" key="3">
    <source>
        <dbReference type="ARBA" id="ARBA00022692"/>
    </source>
</evidence>
<feature type="transmembrane region" description="Helical" evidence="9">
    <location>
        <begin position="52"/>
        <end position="71"/>
    </location>
</feature>
<dbReference type="Proteomes" id="UP000887577">
    <property type="component" value="Unplaced"/>
</dbReference>
<feature type="domain" description="Potassium channel" evidence="10">
    <location>
        <begin position="32"/>
        <end position="105"/>
    </location>
</feature>
<keyword evidence="4 9" id="KW-1133">Transmembrane helix</keyword>
<keyword evidence="7 8" id="KW-0407">Ion channel</keyword>
<feature type="domain" description="Potassium channel" evidence="10">
    <location>
        <begin position="145"/>
        <end position="212"/>
    </location>
</feature>
<evidence type="ECO:0000256" key="7">
    <source>
        <dbReference type="ARBA" id="ARBA00023303"/>
    </source>
</evidence>
<accession>A0A914YTG9</accession>
<dbReference type="PANTHER" id="PTHR11003">
    <property type="entry name" value="POTASSIUM CHANNEL, SUBFAMILY K"/>
    <property type="match status" value="1"/>
</dbReference>
<feature type="transmembrane region" description="Helical" evidence="9">
    <location>
        <begin position="131"/>
        <end position="151"/>
    </location>
</feature>
<keyword evidence="5 8" id="KW-0406">Ion transport</keyword>
<dbReference type="InterPro" id="IPR003280">
    <property type="entry name" value="2pore_dom_K_chnl"/>
</dbReference>
<dbReference type="AlphaFoldDB" id="A0A914YTG9"/>
<dbReference type="PRINTS" id="PR01333">
    <property type="entry name" value="2POREKCHANEL"/>
</dbReference>
<dbReference type="GO" id="GO:0005886">
    <property type="term" value="C:plasma membrane"/>
    <property type="evidence" value="ECO:0007669"/>
    <property type="project" value="TreeGrafter"/>
</dbReference>
<dbReference type="WBParaSite" id="PSU_v2.g3983.t1">
    <property type="protein sequence ID" value="PSU_v2.g3983.t1"/>
    <property type="gene ID" value="PSU_v2.g3983"/>
</dbReference>
<keyword evidence="3 8" id="KW-0812">Transmembrane</keyword>
<proteinExistence type="inferred from homology"/>
<dbReference type="GO" id="GO:0015271">
    <property type="term" value="F:outward rectifier potassium channel activity"/>
    <property type="evidence" value="ECO:0007669"/>
    <property type="project" value="TreeGrafter"/>
</dbReference>
<feature type="transmembrane region" description="Helical" evidence="9">
    <location>
        <begin position="158"/>
        <end position="175"/>
    </location>
</feature>
<feature type="transmembrane region" description="Helical" evidence="9">
    <location>
        <begin position="187"/>
        <end position="212"/>
    </location>
</feature>
<evidence type="ECO:0000256" key="6">
    <source>
        <dbReference type="ARBA" id="ARBA00023136"/>
    </source>
</evidence>
<sequence length="389" mass="43541">MDSHECNEKDFLLTFIMSLIPNIVKLFLGISYIVIGALIFQKIDPSLAKESFPDALLFTFTSVSTIGYGSIVPSTKNSTIFCIFYICFGVPTVFLVLSNFSEMIAEFYWIIIATFKGEKELETEHPHHLPVPVAMLLILGHSAIGSLIFAWIMPDLDYIDTFYFSFISITTIGFGDISPKTSSLSEAIIIITYLSFGIITLSAFIGSLTVIIRRIHYIGRSFEGAEYVEVYFGGSKFTIAELLEIVSEQFNVTPLQLREVIQELDELINIAVEEPQFESLKGPQGEDIILPPTRENQQSISISVTSKQTNYTSRFSDVEQVKLIQAVGTMCHLSQSGKKSFRSAAPSIIQHYSRTVSSLPIQQHHSLPNAFKKRSLSIKNTNIDNKNNE</sequence>
<dbReference type="GO" id="GO:0022841">
    <property type="term" value="F:potassium ion leak channel activity"/>
    <property type="evidence" value="ECO:0007669"/>
    <property type="project" value="TreeGrafter"/>
</dbReference>
<keyword evidence="11" id="KW-1185">Reference proteome</keyword>
<keyword evidence="2 8" id="KW-0813">Transport</keyword>
<feature type="transmembrane region" description="Helical" evidence="9">
    <location>
        <begin position="83"/>
        <end position="111"/>
    </location>
</feature>
<protein>
    <submittedName>
        <fullName evidence="12">Potassium channel domain-containing protein</fullName>
    </submittedName>
</protein>
<dbReference type="Gene3D" id="1.10.287.70">
    <property type="match status" value="1"/>
</dbReference>
<evidence type="ECO:0000256" key="9">
    <source>
        <dbReference type="SAM" id="Phobius"/>
    </source>
</evidence>
<evidence type="ECO:0000256" key="4">
    <source>
        <dbReference type="ARBA" id="ARBA00022989"/>
    </source>
</evidence>
<evidence type="ECO:0000256" key="1">
    <source>
        <dbReference type="ARBA" id="ARBA00004141"/>
    </source>
</evidence>
<organism evidence="11 12">
    <name type="scientific">Panagrolaimus superbus</name>
    <dbReference type="NCBI Taxonomy" id="310955"/>
    <lineage>
        <taxon>Eukaryota</taxon>
        <taxon>Metazoa</taxon>
        <taxon>Ecdysozoa</taxon>
        <taxon>Nematoda</taxon>
        <taxon>Chromadorea</taxon>
        <taxon>Rhabditida</taxon>
        <taxon>Tylenchina</taxon>
        <taxon>Panagrolaimomorpha</taxon>
        <taxon>Panagrolaimoidea</taxon>
        <taxon>Panagrolaimidae</taxon>
        <taxon>Panagrolaimus</taxon>
    </lineage>
</organism>
<dbReference type="GO" id="GO:0030322">
    <property type="term" value="P:stabilization of membrane potential"/>
    <property type="evidence" value="ECO:0007669"/>
    <property type="project" value="TreeGrafter"/>
</dbReference>
<comment type="subcellular location">
    <subcellularLocation>
        <location evidence="1">Membrane</location>
        <topology evidence="1">Multi-pass membrane protein</topology>
    </subcellularLocation>
</comment>
<evidence type="ECO:0000256" key="8">
    <source>
        <dbReference type="RuleBase" id="RU003857"/>
    </source>
</evidence>
<reference evidence="12" key="1">
    <citation type="submission" date="2022-11" db="UniProtKB">
        <authorList>
            <consortium name="WormBaseParasite"/>
        </authorList>
    </citation>
    <scope>IDENTIFICATION</scope>
</reference>
<dbReference type="PANTHER" id="PTHR11003:SF341">
    <property type="entry name" value="POTASSIUM CHANNEL DOMAIN-CONTAINING PROTEIN"/>
    <property type="match status" value="1"/>
</dbReference>
<dbReference type="SUPFAM" id="SSF81324">
    <property type="entry name" value="Voltage-gated potassium channels"/>
    <property type="match status" value="2"/>
</dbReference>